<dbReference type="Proteomes" id="UP000825935">
    <property type="component" value="Chromosome 2"/>
</dbReference>
<dbReference type="OrthoDB" id="1878996at2759"/>
<dbReference type="AlphaFoldDB" id="A0A8T2V9R1"/>
<sequence length="361" mass="40247">MSSVHDALANGLHSLRNPRLISRFHTPNPKKEAEDAVTVELNEDLRNRLSCLIISTDQGRIPITWLQEAVNVVCDVCAYISNLLPKFTCSEKDGTVLESNLEDALRLLDVCNALKESLNDLQHYVMLVRYAAVTGKDIKDATDEELKARLSRALESLGKATDFMEAKVEENNRSHEGRSKLEACSSMLRNLGTYPHVAASCSRHASSNAIFTHMYGLKVLVMFLFSVIAISLSIKPKRALSFFYAKNQPSWLEVLQTAQQNLKKLTDSAIGCGSVAILKEVEEVFVSADGTRDVLGKFCVHEKPILDADKSSISKQCEQLSRDGDALRLYLLQLQQNLDRLFRTLLSIRVGLLDLVCTSEF</sequence>
<dbReference type="PANTHER" id="PTHR31509">
    <property type="entry name" value="BPS1-LIKE PROTEIN"/>
    <property type="match status" value="1"/>
</dbReference>
<evidence type="ECO:0000256" key="1">
    <source>
        <dbReference type="SAM" id="Phobius"/>
    </source>
</evidence>
<keyword evidence="1" id="KW-0472">Membrane</keyword>
<organism evidence="2 3">
    <name type="scientific">Ceratopteris richardii</name>
    <name type="common">Triangle waterfern</name>
    <dbReference type="NCBI Taxonomy" id="49495"/>
    <lineage>
        <taxon>Eukaryota</taxon>
        <taxon>Viridiplantae</taxon>
        <taxon>Streptophyta</taxon>
        <taxon>Embryophyta</taxon>
        <taxon>Tracheophyta</taxon>
        <taxon>Polypodiopsida</taxon>
        <taxon>Polypodiidae</taxon>
        <taxon>Polypodiales</taxon>
        <taxon>Pteridineae</taxon>
        <taxon>Pteridaceae</taxon>
        <taxon>Parkerioideae</taxon>
        <taxon>Ceratopteris</taxon>
    </lineage>
</organism>
<evidence type="ECO:0000313" key="2">
    <source>
        <dbReference type="EMBL" id="KAH7445231.1"/>
    </source>
</evidence>
<keyword evidence="1" id="KW-0812">Transmembrane</keyword>
<accession>A0A8T2V9R1</accession>
<evidence type="ECO:0000313" key="3">
    <source>
        <dbReference type="Proteomes" id="UP000825935"/>
    </source>
</evidence>
<protein>
    <submittedName>
        <fullName evidence="2">Uncharacterized protein</fullName>
    </submittedName>
</protein>
<keyword evidence="1" id="KW-1133">Transmembrane helix</keyword>
<comment type="caution">
    <text evidence="2">The sequence shown here is derived from an EMBL/GenBank/DDBJ whole genome shotgun (WGS) entry which is preliminary data.</text>
</comment>
<name>A0A8T2V9R1_CERRI</name>
<gene>
    <name evidence="2" type="ORF">KP509_02G113400</name>
</gene>
<keyword evidence="3" id="KW-1185">Reference proteome</keyword>
<reference evidence="2" key="1">
    <citation type="submission" date="2021-08" db="EMBL/GenBank/DDBJ databases">
        <title>WGS assembly of Ceratopteris richardii.</title>
        <authorList>
            <person name="Marchant D.B."/>
            <person name="Chen G."/>
            <person name="Jenkins J."/>
            <person name="Shu S."/>
            <person name="Leebens-Mack J."/>
            <person name="Grimwood J."/>
            <person name="Schmutz J."/>
            <person name="Soltis P."/>
            <person name="Soltis D."/>
            <person name="Chen Z.-H."/>
        </authorList>
    </citation>
    <scope>NUCLEOTIDE SEQUENCE</scope>
    <source>
        <strain evidence="2">Whitten #5841</strain>
        <tissue evidence="2">Leaf</tissue>
    </source>
</reference>
<feature type="transmembrane region" description="Helical" evidence="1">
    <location>
        <begin position="215"/>
        <end position="234"/>
    </location>
</feature>
<dbReference type="EMBL" id="CM035407">
    <property type="protein sequence ID" value="KAH7445231.1"/>
    <property type="molecule type" value="Genomic_DNA"/>
</dbReference>
<proteinExistence type="predicted"/>